<keyword evidence="4 10" id="KW-0812">Transmembrane</keyword>
<dbReference type="InterPro" id="IPR002076">
    <property type="entry name" value="ELO_fam"/>
</dbReference>
<dbReference type="Proteomes" id="UP000235786">
    <property type="component" value="Unassembled WGS sequence"/>
</dbReference>
<evidence type="ECO:0008006" key="13">
    <source>
        <dbReference type="Google" id="ProtNLM"/>
    </source>
</evidence>
<accession>A0A2J6RBV0</accession>
<evidence type="ECO:0000313" key="12">
    <source>
        <dbReference type="Proteomes" id="UP000235786"/>
    </source>
</evidence>
<dbReference type="Pfam" id="PF01151">
    <property type="entry name" value="ELO"/>
    <property type="match status" value="1"/>
</dbReference>
<dbReference type="OrthoDB" id="434092at2759"/>
<keyword evidence="3" id="KW-0808">Transferase</keyword>
<evidence type="ECO:0000256" key="8">
    <source>
        <dbReference type="ARBA" id="ARBA00023136"/>
    </source>
</evidence>
<keyword evidence="5" id="KW-0276">Fatty acid metabolism</keyword>
<evidence type="ECO:0000256" key="9">
    <source>
        <dbReference type="ARBA" id="ARBA00023160"/>
    </source>
</evidence>
<dbReference type="GO" id="GO:0009922">
    <property type="term" value="F:fatty acid elongase activity"/>
    <property type="evidence" value="ECO:0007669"/>
    <property type="project" value="InterPro"/>
</dbReference>
<comment type="subcellular location">
    <subcellularLocation>
        <location evidence="1">Membrane</location>
        <topology evidence="1">Multi-pass membrane protein</topology>
    </subcellularLocation>
</comment>
<evidence type="ECO:0000256" key="1">
    <source>
        <dbReference type="ARBA" id="ARBA00004141"/>
    </source>
</evidence>
<evidence type="ECO:0000256" key="5">
    <source>
        <dbReference type="ARBA" id="ARBA00022832"/>
    </source>
</evidence>
<feature type="transmembrane region" description="Helical" evidence="10">
    <location>
        <begin position="51"/>
        <end position="69"/>
    </location>
</feature>
<name>A0A2J6RBV0_HYAVF</name>
<keyword evidence="7" id="KW-0443">Lipid metabolism</keyword>
<evidence type="ECO:0000256" key="2">
    <source>
        <dbReference type="ARBA" id="ARBA00022516"/>
    </source>
</evidence>
<feature type="transmembrane region" description="Helical" evidence="10">
    <location>
        <begin position="145"/>
        <end position="165"/>
    </location>
</feature>
<evidence type="ECO:0000256" key="10">
    <source>
        <dbReference type="SAM" id="Phobius"/>
    </source>
</evidence>
<organism evidence="11 12">
    <name type="scientific">Hyaloscypha variabilis (strain UAMH 11265 / GT02V1 / F)</name>
    <name type="common">Meliniomyces variabilis</name>
    <dbReference type="NCBI Taxonomy" id="1149755"/>
    <lineage>
        <taxon>Eukaryota</taxon>
        <taxon>Fungi</taxon>
        <taxon>Dikarya</taxon>
        <taxon>Ascomycota</taxon>
        <taxon>Pezizomycotina</taxon>
        <taxon>Leotiomycetes</taxon>
        <taxon>Helotiales</taxon>
        <taxon>Hyaloscyphaceae</taxon>
        <taxon>Hyaloscypha</taxon>
        <taxon>Hyaloscypha variabilis</taxon>
    </lineage>
</organism>
<gene>
    <name evidence="11" type="ORF">L207DRAFT_587027</name>
</gene>
<reference evidence="11 12" key="1">
    <citation type="submission" date="2016-04" db="EMBL/GenBank/DDBJ databases">
        <title>A degradative enzymes factory behind the ericoid mycorrhizal symbiosis.</title>
        <authorList>
            <consortium name="DOE Joint Genome Institute"/>
            <person name="Martino E."/>
            <person name="Morin E."/>
            <person name="Grelet G."/>
            <person name="Kuo A."/>
            <person name="Kohler A."/>
            <person name="Daghino S."/>
            <person name="Barry K."/>
            <person name="Choi C."/>
            <person name="Cichocki N."/>
            <person name="Clum A."/>
            <person name="Copeland A."/>
            <person name="Hainaut M."/>
            <person name="Haridas S."/>
            <person name="Labutti K."/>
            <person name="Lindquist E."/>
            <person name="Lipzen A."/>
            <person name="Khouja H.-R."/>
            <person name="Murat C."/>
            <person name="Ohm R."/>
            <person name="Olson A."/>
            <person name="Spatafora J."/>
            <person name="Veneault-Fourrey C."/>
            <person name="Henrissat B."/>
            <person name="Grigoriev I."/>
            <person name="Martin F."/>
            <person name="Perotto S."/>
        </authorList>
    </citation>
    <scope>NUCLEOTIDE SEQUENCE [LARGE SCALE GENOMIC DNA]</scope>
    <source>
        <strain evidence="11 12">F</strain>
    </source>
</reference>
<feature type="transmembrane region" description="Helical" evidence="10">
    <location>
        <begin position="12"/>
        <end position="30"/>
    </location>
</feature>
<dbReference type="EMBL" id="KZ613951">
    <property type="protein sequence ID" value="PMD35996.1"/>
    <property type="molecule type" value="Genomic_DNA"/>
</dbReference>
<evidence type="ECO:0000256" key="3">
    <source>
        <dbReference type="ARBA" id="ARBA00022679"/>
    </source>
</evidence>
<dbReference type="GO" id="GO:0006633">
    <property type="term" value="P:fatty acid biosynthetic process"/>
    <property type="evidence" value="ECO:0007669"/>
    <property type="project" value="UniProtKB-KW"/>
</dbReference>
<evidence type="ECO:0000256" key="7">
    <source>
        <dbReference type="ARBA" id="ARBA00023098"/>
    </source>
</evidence>
<dbReference type="AlphaFoldDB" id="A0A2J6RBV0"/>
<keyword evidence="2" id="KW-0444">Lipid biosynthesis</keyword>
<evidence type="ECO:0000256" key="6">
    <source>
        <dbReference type="ARBA" id="ARBA00022989"/>
    </source>
</evidence>
<keyword evidence="12" id="KW-1185">Reference proteome</keyword>
<sequence>MSSVLQDFVASPYTLGTMSIASFIIARAIIYHVKKIGPIPFAPTVIKYNSYAYSIFSLFLCMGITASIWDELSSTSDPSIRSLICSSPFSEFDRQLRFIFHTSKLYEYVDIFNVLAVGGVVNAHFAIHHFTTMYFTYARVLCYPVGWKIFGVLNTMHHAIMYAYFGGSAVFSDILPWTGMLQLVAGIVGEIYVIRNVWSGGDECGSMDSLWANILALGLLSTYLVLFAGDLRARWQKEKHE</sequence>
<evidence type="ECO:0000313" key="11">
    <source>
        <dbReference type="EMBL" id="PMD35996.1"/>
    </source>
</evidence>
<keyword evidence="8 10" id="KW-0472">Membrane</keyword>
<dbReference type="GO" id="GO:0016020">
    <property type="term" value="C:membrane"/>
    <property type="evidence" value="ECO:0007669"/>
    <property type="project" value="UniProtKB-SubCell"/>
</dbReference>
<evidence type="ECO:0000256" key="4">
    <source>
        <dbReference type="ARBA" id="ARBA00022692"/>
    </source>
</evidence>
<protein>
    <recommendedName>
        <fullName evidence="13">Very-long-chain 3-oxoacyl-CoA synthase</fullName>
    </recommendedName>
</protein>
<proteinExistence type="predicted"/>
<keyword evidence="9" id="KW-0275">Fatty acid biosynthesis</keyword>
<feature type="transmembrane region" description="Helical" evidence="10">
    <location>
        <begin position="210"/>
        <end position="229"/>
    </location>
</feature>
<keyword evidence="6 10" id="KW-1133">Transmembrane helix</keyword>